<dbReference type="PANTHER" id="PTHR43478:SF1">
    <property type="entry name" value="NA+_H+ ANTIPORTER NHAC-LIKE C-TERMINAL DOMAIN-CONTAINING PROTEIN"/>
    <property type="match status" value="1"/>
</dbReference>
<accession>A0A177ZK60</accession>
<evidence type="ECO:0000313" key="9">
    <source>
        <dbReference type="Proteomes" id="UP000077881"/>
    </source>
</evidence>
<evidence type="ECO:0000256" key="5">
    <source>
        <dbReference type="ARBA" id="ARBA00023136"/>
    </source>
</evidence>
<feature type="transmembrane region" description="Helical" evidence="6">
    <location>
        <begin position="264"/>
        <end position="284"/>
    </location>
</feature>
<dbReference type="EMBL" id="LDJR01000058">
    <property type="protein sequence ID" value="OAK67839.1"/>
    <property type="molecule type" value="Genomic_DNA"/>
</dbReference>
<keyword evidence="5 6" id="KW-0472">Membrane</keyword>
<feature type="transmembrane region" description="Helical" evidence="6">
    <location>
        <begin position="415"/>
        <end position="440"/>
    </location>
</feature>
<feature type="transmembrane region" description="Helical" evidence="6">
    <location>
        <begin position="157"/>
        <end position="182"/>
    </location>
</feature>
<keyword evidence="4 6" id="KW-1133">Transmembrane helix</keyword>
<dbReference type="OrthoDB" id="9762978at2"/>
<keyword evidence="9" id="KW-1185">Reference proteome</keyword>
<comment type="subcellular location">
    <subcellularLocation>
        <location evidence="1">Cell membrane</location>
        <topology evidence="1">Multi-pass membrane protein</topology>
    </subcellularLocation>
</comment>
<proteinExistence type="predicted"/>
<evidence type="ECO:0000256" key="3">
    <source>
        <dbReference type="ARBA" id="ARBA00022692"/>
    </source>
</evidence>
<keyword evidence="2" id="KW-1003">Cell membrane</keyword>
<gene>
    <name evidence="8" type="ORF">ABB05_17460</name>
</gene>
<keyword evidence="3 6" id="KW-0812">Transmembrane</keyword>
<feature type="transmembrane region" description="Helical" evidence="6">
    <location>
        <begin position="494"/>
        <end position="512"/>
    </location>
</feature>
<dbReference type="GO" id="GO:0005886">
    <property type="term" value="C:plasma membrane"/>
    <property type="evidence" value="ECO:0007669"/>
    <property type="project" value="UniProtKB-SubCell"/>
</dbReference>
<dbReference type="Proteomes" id="UP000077881">
    <property type="component" value="Unassembled WGS sequence"/>
</dbReference>
<comment type="caution">
    <text evidence="8">The sequence shown here is derived from an EMBL/GenBank/DDBJ whole genome shotgun (WGS) entry which is preliminary data.</text>
</comment>
<dbReference type="AlphaFoldDB" id="A0A177ZK60"/>
<sequence length="521" mass="55912">MEHSILSIIPPILAIVMVILTKRVLLSLGTGIIASALLLGKGSISETFLIFWSAVKGVFLEAEGLNSWNINLILFLLLLGVITSLINMTGGSRAFGEWATTKVKSRAGAQLLAAFLGVIIFIDDYFNALAVGQVARPITDRHQISRTKLAYIIDSTSAPICVISPISSWGAFIIGIIATVLASHGLDDISAFTAFIEMIPMNLYVWTSLLFVFIIAIRGLDYGSMKKHEERAIETGVLYDPDKVISGEVKENLPVSDKGKVRDLIWPIIALFVGTLSAIIISGLHETTGKASLMDIFGNADVALALVVGGLLGLVVGMLSFYRQVFKHNALQANWMVKAFKSGVQSMLSAVMILLFAWVIIDLIEQLGTGLYLGGLVERSNLNPIFLPVILFLGAAVMAFATGTSWGAFGILLPIAGQIIAVTDMALFLPGLAAVLAGAVMGDHCSPISDTTILSATGAGCNLMDHVLTQLPYAISAAIISCLGYIVIGWTEKTIFGLLTVGICVFLFFFMLDRRKKRAQI</sequence>
<dbReference type="PATRIC" id="fig|217031.6.peg.3784"/>
<dbReference type="PANTHER" id="PTHR43478">
    <property type="entry name" value="NA+/H+ ANTIPORTER-RELATED"/>
    <property type="match status" value="1"/>
</dbReference>
<name>A0A177ZK60_9BACI</name>
<feature type="transmembrane region" description="Helical" evidence="6">
    <location>
        <begin position="107"/>
        <end position="126"/>
    </location>
</feature>
<dbReference type="Pfam" id="PF03553">
    <property type="entry name" value="Na_H_antiporter"/>
    <property type="match status" value="1"/>
</dbReference>
<evidence type="ECO:0000256" key="2">
    <source>
        <dbReference type="ARBA" id="ARBA00022475"/>
    </source>
</evidence>
<evidence type="ECO:0000256" key="4">
    <source>
        <dbReference type="ARBA" id="ARBA00022989"/>
    </source>
</evidence>
<evidence type="ECO:0000256" key="1">
    <source>
        <dbReference type="ARBA" id="ARBA00004651"/>
    </source>
</evidence>
<feature type="transmembrane region" description="Helical" evidence="6">
    <location>
        <begin position="296"/>
        <end position="322"/>
    </location>
</feature>
<feature type="transmembrane region" description="Helical" evidence="6">
    <location>
        <begin position="32"/>
        <end position="55"/>
    </location>
</feature>
<feature type="transmembrane region" description="Helical" evidence="6">
    <location>
        <begin position="471"/>
        <end position="488"/>
    </location>
</feature>
<evidence type="ECO:0000256" key="6">
    <source>
        <dbReference type="SAM" id="Phobius"/>
    </source>
</evidence>
<feature type="transmembrane region" description="Helical" evidence="6">
    <location>
        <begin position="6"/>
        <end position="25"/>
    </location>
</feature>
<feature type="transmembrane region" description="Helical" evidence="6">
    <location>
        <begin position="67"/>
        <end position="86"/>
    </location>
</feature>
<feature type="domain" description="Na+/H+ antiporter NhaC-like C-terminal" evidence="7">
    <location>
        <begin position="160"/>
        <end position="490"/>
    </location>
</feature>
<dbReference type="RefSeq" id="WP_064468597.1">
    <property type="nucleotide sequence ID" value="NZ_LDJR01000058.1"/>
</dbReference>
<dbReference type="STRING" id="217031.ABB05_17460"/>
<evidence type="ECO:0000259" key="7">
    <source>
        <dbReference type="Pfam" id="PF03553"/>
    </source>
</evidence>
<feature type="transmembrane region" description="Helical" evidence="6">
    <location>
        <begin position="385"/>
        <end position="409"/>
    </location>
</feature>
<evidence type="ECO:0000313" key="8">
    <source>
        <dbReference type="EMBL" id="OAK67839.1"/>
    </source>
</evidence>
<dbReference type="InterPro" id="IPR018461">
    <property type="entry name" value="Na/H_Antiport_NhaC-like_C"/>
</dbReference>
<feature type="transmembrane region" description="Helical" evidence="6">
    <location>
        <begin position="203"/>
        <end position="220"/>
    </location>
</feature>
<reference evidence="8 9" key="1">
    <citation type="submission" date="2015-05" db="EMBL/GenBank/DDBJ databases">
        <title>Comparison of genome.</title>
        <authorList>
            <person name="Zheng Z."/>
            <person name="Sun M."/>
        </authorList>
    </citation>
    <scope>NUCLEOTIDE SEQUENCE [LARGE SCALE GENOMIC DNA]</scope>
    <source>
        <strain evidence="8 9">G25-74</strain>
    </source>
</reference>
<protein>
    <submittedName>
        <fullName evidence="8">Sodium:proton antiporter</fullName>
    </submittedName>
</protein>
<feature type="transmembrane region" description="Helical" evidence="6">
    <location>
        <begin position="342"/>
        <end position="364"/>
    </location>
</feature>
<organism evidence="8 9">
    <name type="scientific">Lederbergia galactosidilytica</name>
    <dbReference type="NCBI Taxonomy" id="217031"/>
    <lineage>
        <taxon>Bacteria</taxon>
        <taxon>Bacillati</taxon>
        <taxon>Bacillota</taxon>
        <taxon>Bacilli</taxon>
        <taxon>Bacillales</taxon>
        <taxon>Bacillaceae</taxon>
        <taxon>Lederbergia</taxon>
    </lineage>
</organism>